<name>Q8S7C1_ORYSJ</name>
<dbReference type="EMBL" id="AC090482">
    <property type="protein sequence ID" value="AAM00973.1"/>
    <property type="molecule type" value="Genomic_DNA"/>
</dbReference>
<dbReference type="GO" id="GO:0005975">
    <property type="term" value="P:carbohydrate metabolic process"/>
    <property type="evidence" value="ECO:0007669"/>
    <property type="project" value="InterPro"/>
</dbReference>
<gene>
    <name evidence="2" type="primary">OSJNBa0015I18.2</name>
</gene>
<dbReference type="AlphaFoldDB" id="Q8S7C1"/>
<dbReference type="Proteomes" id="UP000000763">
    <property type="component" value="Chromosome 10"/>
</dbReference>
<reference evidence="3" key="2">
    <citation type="journal article" date="2008" name="Nucleic Acids Res.">
        <title>The rice annotation project database (RAP-DB): 2008 update.</title>
        <authorList>
            <consortium name="The rice annotation project (RAP)"/>
        </authorList>
    </citation>
    <scope>GENOME REANNOTATION</scope>
    <source>
        <strain evidence="3">cv. Nipponbare</strain>
    </source>
</reference>
<evidence type="ECO:0000259" key="1">
    <source>
        <dbReference type="Pfam" id="PF22124"/>
    </source>
</evidence>
<dbReference type="SUPFAM" id="SSF48208">
    <property type="entry name" value="Six-hairpin glycosidases"/>
    <property type="match status" value="1"/>
</dbReference>
<feature type="domain" description="Glycosyl hydrolase family 95 catalytic" evidence="1">
    <location>
        <begin position="1"/>
        <end position="63"/>
    </location>
</feature>
<sequence length="212" mass="23933">MALWARLLNIENAYRMILKLITLVPPGGKVDFEGGLYTNLWTAHPPFQIDANFGFTTAIASMLLQSTHGDGDLYLLPVLPRAKWPKGHVKGSRARGNVRWRVARMFARRRSRRALDQRGWHVQHPMLQYACHARWPVAVIANRHGEDGEHADMSSEMTIEDALWSLDSLDDVGWRARTRTGIAQRNIDHRNGGFHIPAARSTCSTSACLTWG</sequence>
<dbReference type="PANTHER" id="PTHR31084:SF14">
    <property type="entry name" value="SECRETED PROTEIN, PUTATIVE, EXPRESSED-RELATED"/>
    <property type="match status" value="1"/>
</dbReference>
<dbReference type="Pfam" id="PF22124">
    <property type="entry name" value="Glyco_hydro_95_cat"/>
    <property type="match status" value="1"/>
</dbReference>
<evidence type="ECO:0000313" key="2">
    <source>
        <dbReference type="EMBL" id="AAM00973.1"/>
    </source>
</evidence>
<organism evidence="2 3">
    <name type="scientific">Oryza sativa subsp. japonica</name>
    <name type="common">Rice</name>
    <dbReference type="NCBI Taxonomy" id="39947"/>
    <lineage>
        <taxon>Eukaryota</taxon>
        <taxon>Viridiplantae</taxon>
        <taxon>Streptophyta</taxon>
        <taxon>Embryophyta</taxon>
        <taxon>Tracheophyta</taxon>
        <taxon>Spermatophyta</taxon>
        <taxon>Magnoliopsida</taxon>
        <taxon>Liliopsida</taxon>
        <taxon>Poales</taxon>
        <taxon>Poaceae</taxon>
        <taxon>BOP clade</taxon>
        <taxon>Oryzoideae</taxon>
        <taxon>Oryzeae</taxon>
        <taxon>Oryzinae</taxon>
        <taxon>Oryza</taxon>
        <taxon>Oryza sativa</taxon>
    </lineage>
</organism>
<accession>Q8S7C1</accession>
<proteinExistence type="predicted"/>
<dbReference type="Gene3D" id="1.50.10.10">
    <property type="match status" value="1"/>
</dbReference>
<reference evidence="3" key="1">
    <citation type="journal article" date="2005" name="Nature">
        <title>The map-based sequence of the rice genome.</title>
        <authorList>
            <consortium name="International rice genome sequencing project (IRGSP)"/>
            <person name="Matsumoto T."/>
            <person name="Wu J."/>
            <person name="Kanamori H."/>
            <person name="Katayose Y."/>
            <person name="Fujisawa M."/>
            <person name="Namiki N."/>
            <person name="Mizuno H."/>
            <person name="Yamamoto K."/>
            <person name="Antonio B.A."/>
            <person name="Baba T."/>
            <person name="Sakata K."/>
            <person name="Nagamura Y."/>
            <person name="Aoki H."/>
            <person name="Arikawa K."/>
            <person name="Arita K."/>
            <person name="Bito T."/>
            <person name="Chiden Y."/>
            <person name="Fujitsuka N."/>
            <person name="Fukunaka R."/>
            <person name="Hamada M."/>
            <person name="Harada C."/>
            <person name="Hayashi A."/>
            <person name="Hijishita S."/>
            <person name="Honda M."/>
            <person name="Hosokawa S."/>
            <person name="Ichikawa Y."/>
            <person name="Idonuma A."/>
            <person name="Iijima M."/>
            <person name="Ikeda M."/>
            <person name="Ikeno M."/>
            <person name="Ito K."/>
            <person name="Ito S."/>
            <person name="Ito T."/>
            <person name="Ito Y."/>
            <person name="Ito Y."/>
            <person name="Iwabuchi A."/>
            <person name="Kamiya K."/>
            <person name="Karasawa W."/>
            <person name="Kurita K."/>
            <person name="Katagiri S."/>
            <person name="Kikuta A."/>
            <person name="Kobayashi H."/>
            <person name="Kobayashi N."/>
            <person name="Machita K."/>
            <person name="Maehara T."/>
            <person name="Masukawa M."/>
            <person name="Mizubayashi T."/>
            <person name="Mukai Y."/>
            <person name="Nagasaki H."/>
            <person name="Nagata Y."/>
            <person name="Naito S."/>
            <person name="Nakashima M."/>
            <person name="Nakama Y."/>
            <person name="Nakamichi Y."/>
            <person name="Nakamura M."/>
            <person name="Meguro A."/>
            <person name="Negishi M."/>
            <person name="Ohta I."/>
            <person name="Ohta T."/>
            <person name="Okamoto M."/>
            <person name="Ono N."/>
            <person name="Saji S."/>
            <person name="Sakaguchi M."/>
            <person name="Sakai K."/>
            <person name="Shibata M."/>
            <person name="Shimokawa T."/>
            <person name="Song J."/>
            <person name="Takazaki Y."/>
            <person name="Terasawa K."/>
            <person name="Tsugane M."/>
            <person name="Tsuji K."/>
            <person name="Ueda S."/>
            <person name="Waki K."/>
            <person name="Yamagata H."/>
            <person name="Yamamoto M."/>
            <person name="Yamamoto S."/>
            <person name="Yamane H."/>
            <person name="Yoshiki S."/>
            <person name="Yoshihara R."/>
            <person name="Yukawa K."/>
            <person name="Zhong H."/>
            <person name="Yano M."/>
            <person name="Yuan Q."/>
            <person name="Ouyang S."/>
            <person name="Liu J."/>
            <person name="Jones K.M."/>
            <person name="Gansberger K."/>
            <person name="Moffat K."/>
            <person name="Hill J."/>
            <person name="Bera J."/>
            <person name="Fadrosh D."/>
            <person name="Jin S."/>
            <person name="Johri S."/>
            <person name="Kim M."/>
            <person name="Overton L."/>
            <person name="Reardon M."/>
            <person name="Tsitrin T."/>
            <person name="Vuong H."/>
            <person name="Weaver B."/>
            <person name="Ciecko A."/>
            <person name="Tallon L."/>
            <person name="Jackson J."/>
            <person name="Pai G."/>
            <person name="Aken S.V."/>
            <person name="Utterback T."/>
            <person name="Reidmuller S."/>
            <person name="Feldblyum T."/>
            <person name="Hsiao J."/>
            <person name="Zismann V."/>
            <person name="Iobst S."/>
            <person name="de Vazeille A.R."/>
            <person name="Buell C.R."/>
            <person name="Ying K."/>
            <person name="Li Y."/>
            <person name="Lu T."/>
            <person name="Huang Y."/>
            <person name="Zhao Q."/>
            <person name="Feng Q."/>
            <person name="Zhang L."/>
            <person name="Zhu J."/>
            <person name="Weng Q."/>
            <person name="Mu J."/>
            <person name="Lu Y."/>
            <person name="Fan D."/>
            <person name="Liu Y."/>
            <person name="Guan J."/>
            <person name="Zhang Y."/>
            <person name="Yu S."/>
            <person name="Liu X."/>
            <person name="Zhang Y."/>
            <person name="Hong G."/>
            <person name="Han B."/>
            <person name="Choisne N."/>
            <person name="Demange N."/>
            <person name="Orjeda G."/>
            <person name="Samain S."/>
            <person name="Cattolico L."/>
            <person name="Pelletier E."/>
            <person name="Couloux A."/>
            <person name="Segurens B."/>
            <person name="Wincker P."/>
            <person name="D'Hont A."/>
            <person name="Scarpelli C."/>
            <person name="Weissenbach J."/>
            <person name="Salanoubat M."/>
            <person name="Quetier F."/>
            <person name="Yu Y."/>
            <person name="Kim H.R."/>
            <person name="Rambo T."/>
            <person name="Currie J."/>
            <person name="Collura K."/>
            <person name="Luo M."/>
            <person name="Yang T."/>
            <person name="Ammiraju J.S.S."/>
            <person name="Engler F."/>
            <person name="Soderlund C."/>
            <person name="Wing R.A."/>
            <person name="Palmer L.E."/>
            <person name="de la Bastide M."/>
            <person name="Spiegel L."/>
            <person name="Nascimento L."/>
            <person name="Zutavern T."/>
            <person name="O'Shaughnessy A."/>
            <person name="Dike S."/>
            <person name="Dedhia N."/>
            <person name="Preston R."/>
            <person name="Balija V."/>
            <person name="McCombie W.R."/>
            <person name="Chow T."/>
            <person name="Chen H."/>
            <person name="Chung M."/>
            <person name="Chen C."/>
            <person name="Shaw J."/>
            <person name="Wu H."/>
            <person name="Hsiao K."/>
            <person name="Chao Y."/>
            <person name="Chu M."/>
            <person name="Cheng C."/>
            <person name="Hour A."/>
            <person name="Lee P."/>
            <person name="Lin S."/>
            <person name="Lin Y."/>
            <person name="Liou J."/>
            <person name="Liu S."/>
            <person name="Hsing Y."/>
            <person name="Raghuvanshi S."/>
            <person name="Mohanty A."/>
            <person name="Bharti A.K."/>
            <person name="Gaur A."/>
            <person name="Gupta V."/>
            <person name="Kumar D."/>
            <person name="Ravi V."/>
            <person name="Vij S."/>
            <person name="Kapur A."/>
            <person name="Khurana P."/>
            <person name="Khurana P."/>
            <person name="Khurana J.P."/>
            <person name="Tyagi A.K."/>
            <person name="Gaikwad K."/>
            <person name="Singh A."/>
            <person name="Dalal V."/>
            <person name="Srivastava S."/>
            <person name="Dixit A."/>
            <person name="Pal A.K."/>
            <person name="Ghazi I.A."/>
            <person name="Yadav M."/>
            <person name="Pandit A."/>
            <person name="Bhargava A."/>
            <person name="Sureshbabu K."/>
            <person name="Batra K."/>
            <person name="Sharma T.R."/>
            <person name="Mohapatra T."/>
            <person name="Singh N.K."/>
            <person name="Messing J."/>
            <person name="Nelson A.B."/>
            <person name="Fuks G."/>
            <person name="Kavchok S."/>
            <person name="Keizer G."/>
            <person name="Linton E."/>
            <person name="Llaca V."/>
            <person name="Song R."/>
            <person name="Tanyolac B."/>
            <person name="Young S."/>
            <person name="Ho-Il K."/>
            <person name="Hahn J.H."/>
            <person name="Sangsakoo G."/>
            <person name="Vanavichit A."/>
            <person name="de Mattos Luiz.A.T."/>
            <person name="Zimmer P.D."/>
            <person name="Malone G."/>
            <person name="Dellagostin O."/>
            <person name="de Oliveira A.C."/>
            <person name="Bevan M."/>
            <person name="Bancroft I."/>
            <person name="Minx P."/>
            <person name="Cordum H."/>
            <person name="Wilson R."/>
            <person name="Cheng Z."/>
            <person name="Jin W."/>
            <person name="Jiang J."/>
            <person name="Leong S.A."/>
            <person name="Iwama H."/>
            <person name="Gojobori T."/>
            <person name="Itoh T."/>
            <person name="Niimura Y."/>
            <person name="Fujii Y."/>
            <person name="Habara T."/>
            <person name="Sakai H."/>
            <person name="Sato Y."/>
            <person name="Wilson G."/>
            <person name="Kumar K."/>
            <person name="McCouch S."/>
            <person name="Juretic N."/>
            <person name="Hoen D."/>
            <person name="Wright S."/>
            <person name="Bruskiewich R."/>
            <person name="Bureau T."/>
            <person name="Miyao A."/>
            <person name="Hirochika H."/>
            <person name="Nishikawa T."/>
            <person name="Kadowaki K."/>
            <person name="Sugiura M."/>
            <person name="Burr B."/>
            <person name="Sasaki T."/>
        </authorList>
    </citation>
    <scope>NUCLEOTIDE SEQUENCE [LARGE SCALE GENOMIC DNA]</scope>
    <source>
        <strain evidence="3">cv. Nipponbare</strain>
    </source>
</reference>
<evidence type="ECO:0000313" key="3">
    <source>
        <dbReference type="Proteomes" id="UP000000763"/>
    </source>
</evidence>
<protein>
    <recommendedName>
        <fullName evidence="1">Glycosyl hydrolase family 95 catalytic domain-containing protein</fullName>
    </recommendedName>
</protein>
<dbReference type="InterPro" id="IPR054363">
    <property type="entry name" value="GH95_cat"/>
</dbReference>
<dbReference type="InterPro" id="IPR008928">
    <property type="entry name" value="6-hairpin_glycosidase_sf"/>
</dbReference>
<dbReference type="PANTHER" id="PTHR31084">
    <property type="entry name" value="ALPHA-L-FUCOSIDASE 2"/>
    <property type="match status" value="1"/>
</dbReference>
<dbReference type="InterPro" id="IPR012341">
    <property type="entry name" value="6hp_glycosidase-like_sf"/>
</dbReference>